<comment type="caution">
    <text evidence="2">The sequence shown here is derived from an EMBL/GenBank/DDBJ whole genome shotgun (WGS) entry which is preliminary data.</text>
</comment>
<name>A0A7Y0MY42_VIBAL</name>
<reference evidence="2 3" key="1">
    <citation type="submission" date="2020-04" db="EMBL/GenBank/DDBJ databases">
        <title>Whole-genome sequencing of Vibrio spp. from China reveals different genetic environments of blaCTX-M-14 among diverse lineages.</title>
        <authorList>
            <person name="Zheng Z."/>
            <person name="Ye L."/>
            <person name="Chen S."/>
        </authorList>
    </citation>
    <scope>NUCLEOTIDE SEQUENCE [LARGE SCALE GENOMIC DNA]</scope>
    <source>
        <strain evidence="2 3">Vb1636</strain>
    </source>
</reference>
<gene>
    <name evidence="2" type="ORF">HKB35_17715</name>
</gene>
<feature type="region of interest" description="Disordered" evidence="1">
    <location>
        <begin position="1"/>
        <end position="45"/>
    </location>
</feature>
<protein>
    <submittedName>
        <fullName evidence="2">Uncharacterized protein</fullName>
    </submittedName>
</protein>
<dbReference type="AlphaFoldDB" id="A0A7Y0MY42"/>
<sequence>MGNWTEDQGDYDDGTEDSGFSHDFDMEPGDDGWLGGDFMADDDDD</sequence>
<feature type="compositionally biased region" description="Acidic residues" evidence="1">
    <location>
        <begin position="7"/>
        <end position="16"/>
    </location>
</feature>
<proteinExistence type="predicted"/>
<accession>A0A7Y0MY42</accession>
<dbReference type="Proteomes" id="UP000565155">
    <property type="component" value="Unassembled WGS sequence"/>
</dbReference>
<evidence type="ECO:0000313" key="3">
    <source>
        <dbReference type="Proteomes" id="UP000565155"/>
    </source>
</evidence>
<evidence type="ECO:0000256" key="1">
    <source>
        <dbReference type="SAM" id="MobiDB-lite"/>
    </source>
</evidence>
<evidence type="ECO:0000313" key="2">
    <source>
        <dbReference type="EMBL" id="NMR75454.1"/>
    </source>
</evidence>
<organism evidence="2 3">
    <name type="scientific">Vibrio alginolyticus</name>
    <dbReference type="NCBI Taxonomy" id="663"/>
    <lineage>
        <taxon>Bacteria</taxon>
        <taxon>Pseudomonadati</taxon>
        <taxon>Pseudomonadota</taxon>
        <taxon>Gammaproteobacteria</taxon>
        <taxon>Vibrionales</taxon>
        <taxon>Vibrionaceae</taxon>
        <taxon>Vibrio</taxon>
    </lineage>
</organism>
<dbReference type="EMBL" id="JABCMA010000023">
    <property type="protein sequence ID" value="NMR75454.1"/>
    <property type="molecule type" value="Genomic_DNA"/>
</dbReference>
<dbReference type="RefSeq" id="WP_169628892.1">
    <property type="nucleotide sequence ID" value="NZ_JABCMA010000023.1"/>
</dbReference>